<organism evidence="2 3">
    <name type="scientific">Balneatrix alpica</name>
    <dbReference type="NCBI Taxonomy" id="75684"/>
    <lineage>
        <taxon>Bacteria</taxon>
        <taxon>Pseudomonadati</taxon>
        <taxon>Pseudomonadota</taxon>
        <taxon>Gammaproteobacteria</taxon>
        <taxon>Oceanospirillales</taxon>
        <taxon>Balneatrichaceae</taxon>
        <taxon>Balneatrix</taxon>
    </lineage>
</organism>
<evidence type="ECO:0000313" key="3">
    <source>
        <dbReference type="Proteomes" id="UP001589628"/>
    </source>
</evidence>
<dbReference type="RefSeq" id="WP_081414442.1">
    <property type="nucleotide sequence ID" value="NZ_JAUESS010000002.1"/>
</dbReference>
<dbReference type="Gene3D" id="3.10.20.30">
    <property type="match status" value="1"/>
</dbReference>
<sequence>MTSTFDPAAAKLRVWVQGRHEFHYSGAPTLLDALEQQQLPVRYNCRGGYCGCCRVRLQQGQVRWLQESLVELAENEILSCCCVPLGPIKIELPE</sequence>
<comment type="caution">
    <text evidence="2">The sequence shown here is derived from an EMBL/GenBank/DDBJ whole genome shotgun (WGS) entry which is preliminary data.</text>
</comment>
<dbReference type="NCBIfam" id="NF007985">
    <property type="entry name" value="PRK10713.1"/>
    <property type="match status" value="1"/>
</dbReference>
<dbReference type="EMBL" id="JBHLZN010000001">
    <property type="protein sequence ID" value="MFB9884856.1"/>
    <property type="molecule type" value="Genomic_DNA"/>
</dbReference>
<dbReference type="Proteomes" id="UP001589628">
    <property type="component" value="Unassembled WGS sequence"/>
</dbReference>
<dbReference type="PROSITE" id="PS51085">
    <property type="entry name" value="2FE2S_FER_2"/>
    <property type="match status" value="1"/>
</dbReference>
<name>A0ABV5Z6F8_9GAMM</name>
<dbReference type="SUPFAM" id="SSF54292">
    <property type="entry name" value="2Fe-2S ferredoxin-like"/>
    <property type="match status" value="1"/>
</dbReference>
<protein>
    <submittedName>
        <fullName evidence="2">Class I ribonucleotide reductase maintenance protein YfaE</fullName>
    </submittedName>
</protein>
<dbReference type="InterPro" id="IPR012675">
    <property type="entry name" value="Beta-grasp_dom_sf"/>
</dbReference>
<dbReference type="InterPro" id="IPR001041">
    <property type="entry name" value="2Fe-2S_ferredoxin-type"/>
</dbReference>
<feature type="domain" description="2Fe-2S ferredoxin-type" evidence="1">
    <location>
        <begin position="10"/>
        <end position="94"/>
    </location>
</feature>
<evidence type="ECO:0000313" key="2">
    <source>
        <dbReference type="EMBL" id="MFB9884856.1"/>
    </source>
</evidence>
<dbReference type="Pfam" id="PF00111">
    <property type="entry name" value="Fer2"/>
    <property type="match status" value="1"/>
</dbReference>
<reference evidence="2 3" key="1">
    <citation type="submission" date="2024-09" db="EMBL/GenBank/DDBJ databases">
        <authorList>
            <person name="Sun Q."/>
            <person name="Mori K."/>
        </authorList>
    </citation>
    <scope>NUCLEOTIDE SEQUENCE [LARGE SCALE GENOMIC DNA]</scope>
    <source>
        <strain evidence="2 3">ATCC 51285</strain>
    </source>
</reference>
<keyword evidence="3" id="KW-1185">Reference proteome</keyword>
<dbReference type="InterPro" id="IPR036010">
    <property type="entry name" value="2Fe-2S_ferredoxin-like_sf"/>
</dbReference>
<proteinExistence type="predicted"/>
<gene>
    <name evidence="2" type="primary">yfaE</name>
    <name evidence="2" type="ORF">ACFFLH_00310</name>
</gene>
<evidence type="ECO:0000259" key="1">
    <source>
        <dbReference type="PROSITE" id="PS51085"/>
    </source>
</evidence>
<dbReference type="CDD" id="cd00207">
    <property type="entry name" value="fer2"/>
    <property type="match status" value="1"/>
</dbReference>
<accession>A0ABV5Z6F8</accession>